<gene>
    <name evidence="1" type="ORF">RIF25_05560</name>
</gene>
<dbReference type="RefSeq" id="WP_322877550.1">
    <property type="nucleotide sequence ID" value="NZ_JAVMIP010000003.1"/>
</dbReference>
<comment type="caution">
    <text evidence="1">The sequence shown here is derived from an EMBL/GenBank/DDBJ whole genome shotgun (WGS) entry which is preliminary data.</text>
</comment>
<dbReference type="Proteomes" id="UP001268256">
    <property type="component" value="Unassembled WGS sequence"/>
</dbReference>
<proteinExistence type="predicted"/>
<dbReference type="InterPro" id="IPR049537">
    <property type="entry name" value="RelB-like"/>
</dbReference>
<evidence type="ECO:0000313" key="2">
    <source>
        <dbReference type="Proteomes" id="UP001268256"/>
    </source>
</evidence>
<dbReference type="AlphaFoldDB" id="A0AAE4FQ69"/>
<dbReference type="Pfam" id="PF18506">
    <property type="entry name" value="RelB-like"/>
    <property type="match status" value="1"/>
</dbReference>
<dbReference type="EMBL" id="JAVMIP010000003">
    <property type="protein sequence ID" value="MDS3860269.1"/>
    <property type="molecule type" value="Genomic_DNA"/>
</dbReference>
<organism evidence="1 2">
    <name type="scientific">Pseudocalidococcus azoricus BACA0444</name>
    <dbReference type="NCBI Taxonomy" id="2918990"/>
    <lineage>
        <taxon>Bacteria</taxon>
        <taxon>Bacillati</taxon>
        <taxon>Cyanobacteriota</taxon>
        <taxon>Cyanophyceae</taxon>
        <taxon>Acaryochloridales</taxon>
        <taxon>Thermosynechococcaceae</taxon>
        <taxon>Pseudocalidococcus</taxon>
        <taxon>Pseudocalidococcus azoricus</taxon>
    </lineage>
</organism>
<name>A0AAE4FQ69_9CYAN</name>
<reference evidence="2" key="1">
    <citation type="submission" date="2023-07" db="EMBL/GenBank/DDBJ databases">
        <authorList>
            <person name="Luz R."/>
            <person name="Cordeiro R."/>
            <person name="Fonseca A."/>
            <person name="Goncalves V."/>
        </authorList>
    </citation>
    <scope>NUCLEOTIDE SEQUENCE [LARGE SCALE GENOMIC DNA]</scope>
    <source>
        <strain evidence="2">BACA0444</strain>
    </source>
</reference>
<accession>A0AAE4FQ69</accession>
<protein>
    <submittedName>
        <fullName evidence="1">Uncharacterized protein</fullName>
    </submittedName>
</protein>
<evidence type="ECO:0000313" key="1">
    <source>
        <dbReference type="EMBL" id="MDS3860269.1"/>
    </source>
</evidence>
<sequence length="70" mass="7851">MLEIPKQYVLDDQQRILAVQNPIAIYNQIEEVLEDFGLSELMKEVENDELVSGAAAGSYYQSLKSENVGC</sequence>
<keyword evidence="2" id="KW-1185">Reference proteome</keyword>